<dbReference type="InterPro" id="IPR002486">
    <property type="entry name" value="Col_cuticle_N"/>
</dbReference>
<evidence type="ECO:0000313" key="4">
    <source>
        <dbReference type="EMBL" id="CAD2175052.1"/>
    </source>
</evidence>
<feature type="transmembrane region" description="Helical" evidence="2">
    <location>
        <begin position="26"/>
        <end position="48"/>
    </location>
</feature>
<evidence type="ECO:0000259" key="3">
    <source>
        <dbReference type="SMART" id="SM01088"/>
    </source>
</evidence>
<organism evidence="4 5">
    <name type="scientific">Meloidogyne enterolobii</name>
    <name type="common">Root-knot nematode worm</name>
    <name type="synonym">Meloidogyne mayaguensis</name>
    <dbReference type="NCBI Taxonomy" id="390850"/>
    <lineage>
        <taxon>Eukaryota</taxon>
        <taxon>Metazoa</taxon>
        <taxon>Ecdysozoa</taxon>
        <taxon>Nematoda</taxon>
        <taxon>Chromadorea</taxon>
        <taxon>Rhabditida</taxon>
        <taxon>Tylenchina</taxon>
        <taxon>Tylenchomorpha</taxon>
        <taxon>Tylenchoidea</taxon>
        <taxon>Meloidogynidae</taxon>
        <taxon>Meloidogyninae</taxon>
        <taxon>Meloidogyne</taxon>
    </lineage>
</organism>
<feature type="domain" description="Nematode cuticle collagen N-terminal" evidence="3">
    <location>
        <begin position="27"/>
        <end position="77"/>
    </location>
</feature>
<dbReference type="AlphaFoldDB" id="A0A6V7VJN9"/>
<dbReference type="Proteomes" id="UP000580250">
    <property type="component" value="Unassembled WGS sequence"/>
</dbReference>
<dbReference type="EMBL" id="CAJEWN010000247">
    <property type="protein sequence ID" value="CAD2175052.1"/>
    <property type="molecule type" value="Genomic_DNA"/>
</dbReference>
<dbReference type="GO" id="GO:0042302">
    <property type="term" value="F:structural constituent of cuticle"/>
    <property type="evidence" value="ECO:0007669"/>
    <property type="project" value="InterPro"/>
</dbReference>
<keyword evidence="2" id="KW-0472">Membrane</keyword>
<gene>
    <name evidence="4" type="ORF">MENT_LOCUS26756</name>
</gene>
<dbReference type="OrthoDB" id="5862377at2759"/>
<evidence type="ECO:0000256" key="1">
    <source>
        <dbReference type="ARBA" id="ARBA00022737"/>
    </source>
</evidence>
<keyword evidence="2" id="KW-0812">Transmembrane</keyword>
<name>A0A6V7VJN9_MELEN</name>
<dbReference type="Pfam" id="PF01484">
    <property type="entry name" value="Col_cuticle_N"/>
    <property type="match status" value="1"/>
</dbReference>
<evidence type="ECO:0000313" key="5">
    <source>
        <dbReference type="Proteomes" id="UP000580250"/>
    </source>
</evidence>
<reference evidence="4 5" key="1">
    <citation type="submission" date="2020-08" db="EMBL/GenBank/DDBJ databases">
        <authorList>
            <person name="Koutsovoulos G."/>
            <person name="Danchin GJ E."/>
        </authorList>
    </citation>
    <scope>NUCLEOTIDE SEQUENCE [LARGE SCALE GENOMIC DNA]</scope>
</reference>
<keyword evidence="2" id="KW-1133">Transmembrane helix</keyword>
<comment type="caution">
    <text evidence="4">The sequence shown here is derived from an EMBL/GenBank/DDBJ whole genome shotgun (WGS) entry which is preliminary data.</text>
</comment>
<dbReference type="SMART" id="SM01088">
    <property type="entry name" value="Col_cuticle_N"/>
    <property type="match status" value="1"/>
</dbReference>
<keyword evidence="1" id="KW-0677">Repeat</keyword>
<evidence type="ECO:0000256" key="2">
    <source>
        <dbReference type="SAM" id="Phobius"/>
    </source>
</evidence>
<sequence length="154" mass="17161">MFLKLLSNPHYKFNQMRDKLTIMRQLVIVCVSFSLSAALLLVFVVPFLHYKIQNIHIVGHEELQLCRIRISNFWKEIGKIKLANNIGKREAIQISEEAVTCCACGIGSIGVPGLPGVDGKDGHDGLPGQQENSSQDFTVQVDLNPPYKLNSITK</sequence>
<protein>
    <recommendedName>
        <fullName evidence="3">Nematode cuticle collagen N-terminal domain-containing protein</fullName>
    </recommendedName>
</protein>
<proteinExistence type="predicted"/>
<accession>A0A6V7VJN9</accession>